<reference evidence="8" key="1">
    <citation type="submission" date="2025-08" db="UniProtKB">
        <authorList>
            <consortium name="RefSeq"/>
        </authorList>
    </citation>
    <scope>IDENTIFICATION</scope>
    <source>
        <tissue evidence="8">Blood</tissue>
    </source>
</reference>
<proteinExistence type="inferred from homology"/>
<keyword evidence="5" id="KW-0732">Signal</keyword>
<comment type="similarity">
    <text evidence="2">Belongs to the spexin family.</text>
</comment>
<evidence type="ECO:0000313" key="8">
    <source>
        <dbReference type="RefSeq" id="XP_010854342.1"/>
    </source>
</evidence>
<evidence type="ECO:0000313" key="7">
    <source>
        <dbReference type="Proteomes" id="UP000515208"/>
    </source>
</evidence>
<dbReference type="GO" id="GO:0005737">
    <property type="term" value="C:cytoplasm"/>
    <property type="evidence" value="ECO:0007669"/>
    <property type="project" value="TreeGrafter"/>
</dbReference>
<organism evidence="7 8">
    <name type="scientific">Bison bison bison</name>
    <name type="common">North American plains bison</name>
    <dbReference type="NCBI Taxonomy" id="43346"/>
    <lineage>
        <taxon>Eukaryota</taxon>
        <taxon>Metazoa</taxon>
        <taxon>Chordata</taxon>
        <taxon>Craniata</taxon>
        <taxon>Vertebrata</taxon>
        <taxon>Euteleostomi</taxon>
        <taxon>Mammalia</taxon>
        <taxon>Eutheria</taxon>
        <taxon>Laurasiatheria</taxon>
        <taxon>Artiodactyla</taxon>
        <taxon>Ruminantia</taxon>
        <taxon>Pecora</taxon>
        <taxon>Bovidae</taxon>
        <taxon>Bovinae</taxon>
        <taxon>Bison</taxon>
    </lineage>
</organism>
<dbReference type="Proteomes" id="UP000515208">
    <property type="component" value="Unplaced"/>
</dbReference>
<feature type="region of interest" description="Disordered" evidence="6">
    <location>
        <begin position="1"/>
        <end position="110"/>
    </location>
</feature>
<evidence type="ECO:0000256" key="4">
    <source>
        <dbReference type="ARBA" id="ARBA00022702"/>
    </source>
</evidence>
<gene>
    <name evidence="8" type="primary">SPX</name>
</gene>
<dbReference type="RefSeq" id="XP_010854342.1">
    <property type="nucleotide sequence ID" value="XM_010856040.1"/>
</dbReference>
<dbReference type="GO" id="GO:0005184">
    <property type="term" value="F:neuropeptide hormone activity"/>
    <property type="evidence" value="ECO:0007669"/>
    <property type="project" value="InterPro"/>
</dbReference>
<dbReference type="Pfam" id="PF15171">
    <property type="entry name" value="Spexin"/>
    <property type="match status" value="1"/>
</dbReference>
<evidence type="ECO:0000256" key="2">
    <source>
        <dbReference type="ARBA" id="ARBA00006687"/>
    </source>
</evidence>
<comment type="subcellular location">
    <subcellularLocation>
        <location evidence="1">Secreted</location>
    </subcellularLocation>
</comment>
<dbReference type="PANTHER" id="PTHR28590:SF1">
    <property type="entry name" value="SPEXIN"/>
    <property type="match status" value="1"/>
</dbReference>
<dbReference type="OrthoDB" id="9946068at2759"/>
<dbReference type="CTD" id="80763"/>
<accession>A0A6P3IRM3</accession>
<dbReference type="KEGG" id="bbis:105000263"/>
<feature type="compositionally biased region" description="Basic and acidic residues" evidence="6">
    <location>
        <begin position="89"/>
        <end position="105"/>
    </location>
</feature>
<evidence type="ECO:0000256" key="1">
    <source>
        <dbReference type="ARBA" id="ARBA00004613"/>
    </source>
</evidence>
<sequence length="148" mass="16088">MNPKIGVSQARRPFRSAGEGARLSRWSLSPTALGTRGPGGLQPRAPRVGAPASPPRLARSWSGNSHRPGRAGAEPLSRLGRGAPLPFRPEPEERPLRRPPLERRSPNSQQLTLPEAAAVLLAFLQKPQEAGDENLGQTRFLEDSLLNW</sequence>
<dbReference type="GO" id="GO:0005615">
    <property type="term" value="C:extracellular space"/>
    <property type="evidence" value="ECO:0007669"/>
    <property type="project" value="TreeGrafter"/>
</dbReference>
<dbReference type="PANTHER" id="PTHR28590">
    <property type="entry name" value="SPEXIN"/>
    <property type="match status" value="1"/>
</dbReference>
<keyword evidence="3" id="KW-0964">Secreted</keyword>
<evidence type="ECO:0000256" key="6">
    <source>
        <dbReference type="SAM" id="MobiDB-lite"/>
    </source>
</evidence>
<name>A0A6P3IRM3_BISBB</name>
<dbReference type="GeneID" id="105000263"/>
<evidence type="ECO:0000256" key="5">
    <source>
        <dbReference type="ARBA" id="ARBA00022729"/>
    </source>
</evidence>
<keyword evidence="7" id="KW-1185">Reference proteome</keyword>
<dbReference type="InterPro" id="IPR028126">
    <property type="entry name" value="Spexin"/>
</dbReference>
<dbReference type="AlphaFoldDB" id="A0A6P3IRM3"/>
<protein>
    <submittedName>
        <fullName evidence="8">Spexin</fullName>
    </submittedName>
</protein>
<keyword evidence="4" id="KW-0372">Hormone</keyword>
<dbReference type="GO" id="GO:1904306">
    <property type="term" value="P:positive regulation of gastro-intestinal system smooth muscle contraction"/>
    <property type="evidence" value="ECO:0007669"/>
    <property type="project" value="TreeGrafter"/>
</dbReference>
<evidence type="ECO:0000256" key="3">
    <source>
        <dbReference type="ARBA" id="ARBA00022525"/>
    </source>
</evidence>